<dbReference type="Proteomes" id="UP000004728">
    <property type="component" value="Unassembled WGS sequence"/>
</dbReference>
<evidence type="ECO:0000256" key="1">
    <source>
        <dbReference type="SAM" id="MobiDB-lite"/>
    </source>
</evidence>
<keyword evidence="3" id="KW-1185">Reference proteome</keyword>
<name>F1Z706_9SPHN</name>
<dbReference type="OrthoDB" id="7629232at2"/>
<dbReference type="EMBL" id="AEWJ01000026">
    <property type="protein sequence ID" value="EGD59610.1"/>
    <property type="molecule type" value="Genomic_DNA"/>
</dbReference>
<evidence type="ECO:0008006" key="4">
    <source>
        <dbReference type="Google" id="ProtNLM"/>
    </source>
</evidence>
<organism evidence="2 3">
    <name type="scientific">Novosphingobium nitrogenifigens DSM 19370</name>
    <dbReference type="NCBI Taxonomy" id="983920"/>
    <lineage>
        <taxon>Bacteria</taxon>
        <taxon>Pseudomonadati</taxon>
        <taxon>Pseudomonadota</taxon>
        <taxon>Alphaproteobacteria</taxon>
        <taxon>Sphingomonadales</taxon>
        <taxon>Sphingomonadaceae</taxon>
        <taxon>Novosphingobium</taxon>
    </lineage>
</organism>
<comment type="caution">
    <text evidence="2">The sequence shown here is derived from an EMBL/GenBank/DDBJ whole genome shotgun (WGS) entry which is preliminary data.</text>
</comment>
<dbReference type="STRING" id="983920.Y88_2654"/>
<dbReference type="eggNOG" id="ENOG5032K09">
    <property type="taxonomic scope" value="Bacteria"/>
</dbReference>
<gene>
    <name evidence="2" type="ORF">Y88_2654</name>
</gene>
<feature type="region of interest" description="Disordered" evidence="1">
    <location>
        <begin position="35"/>
        <end position="59"/>
    </location>
</feature>
<reference evidence="2 3" key="1">
    <citation type="journal article" date="2012" name="J. Bacteriol.">
        <title>Draft Genome Sequence of Novosphingobium nitrogenifigens Y88T.</title>
        <authorList>
            <person name="Strabala T.J."/>
            <person name="Macdonald L."/>
            <person name="Liu V."/>
            <person name="Smit A.M."/>
        </authorList>
    </citation>
    <scope>NUCLEOTIDE SEQUENCE [LARGE SCALE GENOMIC DNA]</scope>
    <source>
        <strain evidence="2 3">DSM 19370</strain>
    </source>
</reference>
<dbReference type="HOGENOM" id="CLU_126589_0_0_5"/>
<evidence type="ECO:0000313" key="2">
    <source>
        <dbReference type="EMBL" id="EGD59610.1"/>
    </source>
</evidence>
<dbReference type="AlphaFoldDB" id="F1Z706"/>
<protein>
    <recommendedName>
        <fullName evidence="4">Lipoprotein</fullName>
    </recommendedName>
</protein>
<proteinExistence type="predicted"/>
<dbReference type="PROSITE" id="PS51257">
    <property type="entry name" value="PROKAR_LIPOPROTEIN"/>
    <property type="match status" value="1"/>
</dbReference>
<sequence length="198" mass="20680">MEINRTRSPLPFSLPVLTVLGCCLLSGCVAPTQHPARPAPVAPARPVPPRAPSASVGMPPVTAQDWRDVPLPAGDWSWQGGSKGSTARYGLSGRTPLAFLQCDRARQTVSLALTVAGPVDPVAHPATITTSTTTGTVAATAAPMEGVTAMTIVFPANSRLLDAMAFSRGRFRVEIAGMTPTILPAWSEVGRVIEDCRG</sequence>
<accession>F1Z706</accession>
<feature type="compositionally biased region" description="Pro residues" evidence="1">
    <location>
        <begin position="37"/>
        <end position="51"/>
    </location>
</feature>
<dbReference type="InParanoid" id="F1Z706"/>
<evidence type="ECO:0000313" key="3">
    <source>
        <dbReference type="Proteomes" id="UP000004728"/>
    </source>
</evidence>